<reference evidence="5" key="1">
    <citation type="submission" date="2021-04" db="EMBL/GenBank/DDBJ databases">
        <title>Complete Genome Sequences of Macrococcus spp. from dog and cattle.</title>
        <authorList>
            <person name="Schwendener S."/>
            <person name="Perreten V."/>
        </authorList>
    </citation>
    <scope>NUCLEOTIDE SEQUENCE</scope>
    <source>
        <strain evidence="5">Epi0143-OL</strain>
    </source>
</reference>
<name>A0A9Q9BWN8_9STAP</name>
<comment type="subunit">
    <text evidence="2">Homotetramer.</text>
</comment>
<comment type="caution">
    <text evidence="2">Lacks conserved residue(s) required for the propagation of feature annotation.</text>
</comment>
<protein>
    <recommendedName>
        <fullName evidence="2 3">Single-stranded DNA-binding protein</fullName>
        <shortName evidence="2">SSB</shortName>
    </recommendedName>
</protein>
<dbReference type="HAMAP" id="MF_00984">
    <property type="entry name" value="SSB"/>
    <property type="match status" value="1"/>
</dbReference>
<dbReference type="InterPro" id="IPR000424">
    <property type="entry name" value="Primosome_PriB/ssb"/>
</dbReference>
<dbReference type="InterPro" id="IPR011344">
    <property type="entry name" value="ssDNA-bd"/>
</dbReference>
<proteinExistence type="inferred from homology"/>
<evidence type="ECO:0000313" key="6">
    <source>
        <dbReference type="Proteomes" id="UP001057381"/>
    </source>
</evidence>
<evidence type="ECO:0000313" key="5">
    <source>
        <dbReference type="EMBL" id="UTH14747.1"/>
    </source>
</evidence>
<dbReference type="RefSeq" id="WP_254250523.1">
    <property type="nucleotide sequence ID" value="NZ_CP073809.1"/>
</dbReference>
<evidence type="ECO:0000256" key="4">
    <source>
        <dbReference type="SAM" id="MobiDB-lite"/>
    </source>
</evidence>
<organism evidence="5 6">
    <name type="scientific">Macrococcus equipercicus</name>
    <dbReference type="NCBI Taxonomy" id="69967"/>
    <lineage>
        <taxon>Bacteria</taxon>
        <taxon>Bacillati</taxon>
        <taxon>Bacillota</taxon>
        <taxon>Bacilli</taxon>
        <taxon>Bacillales</taxon>
        <taxon>Staphylococcaceae</taxon>
        <taxon>Macrococcus</taxon>
    </lineage>
</organism>
<dbReference type="Gene3D" id="2.40.50.140">
    <property type="entry name" value="Nucleic acid-binding proteins"/>
    <property type="match status" value="1"/>
</dbReference>
<evidence type="ECO:0000256" key="1">
    <source>
        <dbReference type="ARBA" id="ARBA00023125"/>
    </source>
</evidence>
<dbReference type="CDD" id="cd04496">
    <property type="entry name" value="SSB_OBF"/>
    <property type="match status" value="1"/>
</dbReference>
<dbReference type="EMBL" id="CP073809">
    <property type="protein sequence ID" value="UTH14747.1"/>
    <property type="molecule type" value="Genomic_DNA"/>
</dbReference>
<dbReference type="InterPro" id="IPR012340">
    <property type="entry name" value="NA-bd_OB-fold"/>
</dbReference>
<evidence type="ECO:0000256" key="2">
    <source>
        <dbReference type="HAMAP-Rule" id="MF_00984"/>
    </source>
</evidence>
<dbReference type="PIRSF" id="PIRSF002070">
    <property type="entry name" value="SSB"/>
    <property type="match status" value="1"/>
</dbReference>
<dbReference type="GO" id="GO:0003697">
    <property type="term" value="F:single-stranded DNA binding"/>
    <property type="evidence" value="ECO:0007669"/>
    <property type="project" value="UniProtKB-UniRule"/>
</dbReference>
<feature type="region of interest" description="Disordered" evidence="4">
    <location>
        <begin position="114"/>
        <end position="161"/>
    </location>
</feature>
<feature type="compositionally biased region" description="Polar residues" evidence="4">
    <location>
        <begin position="125"/>
        <end position="145"/>
    </location>
</feature>
<gene>
    <name evidence="5" type="ORF">KFV11_05190</name>
</gene>
<accession>A0A9Q9BWN8</accession>
<dbReference type="PROSITE" id="PS50935">
    <property type="entry name" value="SSB"/>
    <property type="match status" value="1"/>
</dbReference>
<feature type="compositionally biased region" description="Acidic residues" evidence="4">
    <location>
        <begin position="152"/>
        <end position="161"/>
    </location>
</feature>
<sequence>MNSCKFIGRITRDLEFRVTPSGTELVSFDIAVQRSFKNNDGEYESDFIRCVAFKKTADFINNYAKKGYVMAVDGEMRNNNYEDNNGVKHYGMQLIINNVDTTVLFLNKKNNQDSEVSTAGYDYGTTKQSQGQNTSPAVSTASNPFANGGPLTDDDLDDLPF</sequence>
<dbReference type="NCBIfam" id="TIGR00621">
    <property type="entry name" value="ssb"/>
    <property type="match status" value="1"/>
</dbReference>
<dbReference type="Pfam" id="PF00436">
    <property type="entry name" value="SSB"/>
    <property type="match status" value="1"/>
</dbReference>
<dbReference type="Proteomes" id="UP001057381">
    <property type="component" value="Chromosome"/>
</dbReference>
<evidence type="ECO:0000256" key="3">
    <source>
        <dbReference type="PIRNR" id="PIRNR002070"/>
    </source>
</evidence>
<dbReference type="AlphaFoldDB" id="A0A9Q9BWN8"/>
<dbReference type="SUPFAM" id="SSF50249">
    <property type="entry name" value="Nucleic acid-binding proteins"/>
    <property type="match status" value="1"/>
</dbReference>
<dbReference type="GO" id="GO:0006260">
    <property type="term" value="P:DNA replication"/>
    <property type="evidence" value="ECO:0007669"/>
    <property type="project" value="InterPro"/>
</dbReference>
<keyword evidence="1 2" id="KW-0238">DNA-binding</keyword>
<dbReference type="KEGG" id="mequ:KFV11_05190"/>